<accession>H1VJC4</accession>
<dbReference type="EMBL" id="CACQ02004011">
    <property type="protein sequence ID" value="CCF40327.1"/>
    <property type="molecule type" value="Genomic_DNA"/>
</dbReference>
<evidence type="ECO:0000313" key="1">
    <source>
        <dbReference type="EMBL" id="CCF40327.1"/>
    </source>
</evidence>
<dbReference type="VEuPathDB" id="FungiDB:CH63R_05633"/>
<protein>
    <submittedName>
        <fullName evidence="1">Uncharacterized protein</fullName>
    </submittedName>
</protein>
<dbReference type="AlphaFoldDB" id="H1VJC4"/>
<feature type="non-terminal residue" evidence="1">
    <location>
        <position position="1"/>
    </location>
</feature>
<reference evidence="2" key="1">
    <citation type="journal article" date="2012" name="Nat. Genet.">
        <title>Lifestyle transitions in plant pathogenic Colletotrichum fungi deciphered by genome and transcriptome analyses.</title>
        <authorList>
            <person name="O'Connell R.J."/>
            <person name="Thon M.R."/>
            <person name="Hacquard S."/>
            <person name="Amyotte S.G."/>
            <person name="Kleemann J."/>
            <person name="Torres M.F."/>
            <person name="Damm U."/>
            <person name="Buiate E.A."/>
            <person name="Epstein L."/>
            <person name="Alkan N."/>
            <person name="Altmueller J."/>
            <person name="Alvarado-Balderrama L."/>
            <person name="Bauser C.A."/>
            <person name="Becker C."/>
            <person name="Birren B.W."/>
            <person name="Chen Z."/>
            <person name="Choi J."/>
            <person name="Crouch J.A."/>
            <person name="Duvick J.P."/>
            <person name="Farman M.A."/>
            <person name="Gan P."/>
            <person name="Heiman D."/>
            <person name="Henrissat B."/>
            <person name="Howard R.J."/>
            <person name="Kabbage M."/>
            <person name="Koch C."/>
            <person name="Kracher B."/>
            <person name="Kubo Y."/>
            <person name="Law A.D."/>
            <person name="Lebrun M.-H."/>
            <person name="Lee Y.-H."/>
            <person name="Miyara I."/>
            <person name="Moore N."/>
            <person name="Neumann U."/>
            <person name="Nordstroem K."/>
            <person name="Panaccione D.G."/>
            <person name="Panstruga R."/>
            <person name="Place M."/>
            <person name="Proctor R.H."/>
            <person name="Prusky D."/>
            <person name="Rech G."/>
            <person name="Reinhardt R."/>
            <person name="Rollins J.A."/>
            <person name="Rounsley S."/>
            <person name="Schardl C.L."/>
            <person name="Schwartz D.C."/>
            <person name="Shenoy N."/>
            <person name="Shirasu K."/>
            <person name="Sikhakolli U.R."/>
            <person name="Stueber K."/>
            <person name="Sukno S.A."/>
            <person name="Sweigard J.A."/>
            <person name="Takano Y."/>
            <person name="Takahara H."/>
            <person name="Trail F."/>
            <person name="van der Does H.C."/>
            <person name="Voll L.M."/>
            <person name="Will I."/>
            <person name="Young S."/>
            <person name="Zeng Q."/>
            <person name="Zhang J."/>
            <person name="Zhou S."/>
            <person name="Dickman M.B."/>
            <person name="Schulze-Lefert P."/>
            <person name="Ver Loren van Themaat E."/>
            <person name="Ma L.-J."/>
            <person name="Vaillancourt L.J."/>
        </authorList>
    </citation>
    <scope>NUCLEOTIDE SEQUENCE [LARGE SCALE GENOMIC DNA]</scope>
    <source>
        <strain evidence="2">IMI 349063</strain>
    </source>
</reference>
<gene>
    <name evidence="1" type="ORF">CH063_10925</name>
</gene>
<organism evidence="1 2">
    <name type="scientific">Colletotrichum higginsianum (strain IMI 349063)</name>
    <name type="common">Crucifer anthracnose fungus</name>
    <dbReference type="NCBI Taxonomy" id="759273"/>
    <lineage>
        <taxon>Eukaryota</taxon>
        <taxon>Fungi</taxon>
        <taxon>Dikarya</taxon>
        <taxon>Ascomycota</taxon>
        <taxon>Pezizomycotina</taxon>
        <taxon>Sordariomycetes</taxon>
        <taxon>Hypocreomycetidae</taxon>
        <taxon>Glomerellales</taxon>
        <taxon>Glomerellaceae</taxon>
        <taxon>Colletotrichum</taxon>
        <taxon>Colletotrichum destructivum species complex</taxon>
    </lineage>
</organism>
<dbReference type="STRING" id="759273.H1VJC4"/>
<dbReference type="Proteomes" id="UP000007174">
    <property type="component" value="Unassembled WGS sequence"/>
</dbReference>
<sequence length="53" mass="5817">MATAGRTYNDAVDALNTLQTPFAVIEARRKAGIRPDEASVKEMRAYLARVGYS</sequence>
<evidence type="ECO:0000313" key="2">
    <source>
        <dbReference type="Proteomes" id="UP000007174"/>
    </source>
</evidence>
<proteinExistence type="predicted"/>
<dbReference type="HOGENOM" id="CLU_3074166_0_0_1"/>
<name>H1VJC4_COLHI</name>